<dbReference type="SMART" id="SM00231">
    <property type="entry name" value="FA58C"/>
    <property type="match status" value="1"/>
</dbReference>
<evidence type="ECO:0000256" key="2">
    <source>
        <dbReference type="ARBA" id="ARBA00004613"/>
    </source>
</evidence>
<dbReference type="PROSITE" id="PS50022">
    <property type="entry name" value="FA58C_3"/>
    <property type="match status" value="1"/>
</dbReference>
<feature type="non-terminal residue" evidence="8">
    <location>
        <position position="1"/>
    </location>
</feature>
<evidence type="ECO:0000256" key="1">
    <source>
        <dbReference type="ARBA" id="ARBA00004184"/>
    </source>
</evidence>
<dbReference type="GO" id="GO:0005576">
    <property type="term" value="C:extracellular region"/>
    <property type="evidence" value="ECO:0007669"/>
    <property type="project" value="UniProtKB-SubCell"/>
</dbReference>
<dbReference type="Pfam" id="PF00754">
    <property type="entry name" value="F5_F8_type_C"/>
    <property type="match status" value="1"/>
</dbReference>
<keyword evidence="6" id="KW-1015">Disulfide bond</keyword>
<dbReference type="GO" id="GO:0012505">
    <property type="term" value="C:endomembrane system"/>
    <property type="evidence" value="ECO:0007669"/>
    <property type="project" value="UniProtKB-SubCell"/>
</dbReference>
<evidence type="ECO:0000313" key="8">
    <source>
        <dbReference type="EMBL" id="KAL3885078.1"/>
    </source>
</evidence>
<name>A0ABD3XI40_SINWO</name>
<organism evidence="8 10">
    <name type="scientific">Sinanodonta woodiana</name>
    <name type="common">Chinese pond mussel</name>
    <name type="synonym">Anodonta woodiana</name>
    <dbReference type="NCBI Taxonomy" id="1069815"/>
    <lineage>
        <taxon>Eukaryota</taxon>
        <taxon>Metazoa</taxon>
        <taxon>Spiralia</taxon>
        <taxon>Lophotrochozoa</taxon>
        <taxon>Mollusca</taxon>
        <taxon>Bivalvia</taxon>
        <taxon>Autobranchia</taxon>
        <taxon>Heteroconchia</taxon>
        <taxon>Palaeoheterodonta</taxon>
        <taxon>Unionida</taxon>
        <taxon>Unionoidea</taxon>
        <taxon>Unionidae</taxon>
        <taxon>Unioninae</taxon>
        <taxon>Sinanodonta</taxon>
    </lineage>
</organism>
<dbReference type="PANTHER" id="PTHR46806:SF5">
    <property type="entry name" value="F5_8 TYPE C DOMAIN-CONTAINING PROTEIN"/>
    <property type="match status" value="1"/>
</dbReference>
<protein>
    <recommendedName>
        <fullName evidence="7">F5/8 type C domain-containing protein</fullName>
    </recommendedName>
</protein>
<evidence type="ECO:0000259" key="7">
    <source>
        <dbReference type="PROSITE" id="PS50022"/>
    </source>
</evidence>
<dbReference type="Gene3D" id="2.60.120.200">
    <property type="match status" value="1"/>
</dbReference>
<comment type="caution">
    <text evidence="8">The sequence shown here is derived from an EMBL/GenBank/DDBJ whole genome shotgun (WGS) entry which is preliminary data.</text>
</comment>
<keyword evidence="4" id="KW-0130">Cell adhesion</keyword>
<keyword evidence="10" id="KW-1185">Reference proteome</keyword>
<evidence type="ECO:0000256" key="6">
    <source>
        <dbReference type="ARBA" id="ARBA00023157"/>
    </source>
</evidence>
<accession>A0ABD3XI40</accession>
<evidence type="ECO:0000256" key="5">
    <source>
        <dbReference type="ARBA" id="ARBA00023136"/>
    </source>
</evidence>
<dbReference type="PANTHER" id="PTHR46806">
    <property type="entry name" value="F5/8 TYPE C DOMAIN-CONTAINING PROTEIN"/>
    <property type="match status" value="1"/>
</dbReference>
<proteinExistence type="predicted"/>
<dbReference type="Gene3D" id="2.60.120.260">
    <property type="entry name" value="Galactose-binding domain-like"/>
    <property type="match status" value="1"/>
</dbReference>
<dbReference type="CDD" id="cd00057">
    <property type="entry name" value="FA58C"/>
    <property type="match status" value="1"/>
</dbReference>
<feature type="domain" description="F5/8 type C" evidence="7">
    <location>
        <begin position="1"/>
        <end position="162"/>
    </location>
</feature>
<dbReference type="InterPro" id="IPR050633">
    <property type="entry name" value="Neuropilin_MCO_CoagFactor"/>
</dbReference>
<evidence type="ECO:0000313" key="10">
    <source>
        <dbReference type="Proteomes" id="UP001634394"/>
    </source>
</evidence>
<reference evidence="8 10" key="1">
    <citation type="submission" date="2024-11" db="EMBL/GenBank/DDBJ databases">
        <title>Chromosome-level genome assembly of the freshwater bivalve Anodonta woodiana.</title>
        <authorList>
            <person name="Chen X."/>
        </authorList>
    </citation>
    <scope>NUCLEOTIDE SEQUENCE [LARGE SCALE GENOMIC DNA]</scope>
    <source>
        <strain evidence="8">MN2024</strain>
        <tissue evidence="8">Gills</tissue>
    </source>
</reference>
<evidence type="ECO:0000256" key="4">
    <source>
        <dbReference type="ARBA" id="ARBA00022889"/>
    </source>
</evidence>
<dbReference type="Proteomes" id="UP001634394">
    <property type="component" value="Unassembled WGS sequence"/>
</dbReference>
<sequence length="285" mass="31968">SQVCNVFLVTGIYGVPDEYLSASSEYNAHHAAKYGRINTAYVKGSNIGAWAAGFNRNNEFIQVQLNQLSLIQAIQTQGKNGTGDPSLSNQYVKSYYVSYRKNNTSWLYIMDSTGNKKLFPGNNDQNSIKANQLECPLEAQYIRINVWEYEEYPSMRFDLTGCLLTEDNCSLLALITQNYPNSNVTFRSTNLIRFIPRSSTPRYLRVWSTVKNIASAYINVSVIGCSHQSRMVSSKVVNISEHGWTPVAVDVRHTDYQLSINGGWKAGDQGYLAIDHVLLFTGICP</sequence>
<comment type="subcellular location">
    <subcellularLocation>
        <location evidence="1">Endomembrane system</location>
        <topology evidence="1">Peripheral membrane protein</topology>
    </subcellularLocation>
    <subcellularLocation>
        <location evidence="2">Secreted</location>
    </subcellularLocation>
</comment>
<dbReference type="InterPro" id="IPR000421">
    <property type="entry name" value="FA58C"/>
</dbReference>
<dbReference type="EMBL" id="JBJQND010000002">
    <property type="protein sequence ID" value="KAL3885078.1"/>
    <property type="molecule type" value="Genomic_DNA"/>
</dbReference>
<dbReference type="GO" id="GO:0007155">
    <property type="term" value="P:cell adhesion"/>
    <property type="evidence" value="ECO:0007669"/>
    <property type="project" value="UniProtKB-KW"/>
</dbReference>
<dbReference type="SUPFAM" id="SSF49785">
    <property type="entry name" value="Galactose-binding domain-like"/>
    <property type="match status" value="1"/>
</dbReference>
<dbReference type="InterPro" id="IPR008979">
    <property type="entry name" value="Galactose-bd-like_sf"/>
</dbReference>
<evidence type="ECO:0000256" key="3">
    <source>
        <dbReference type="ARBA" id="ARBA00022525"/>
    </source>
</evidence>
<evidence type="ECO:0000313" key="9">
    <source>
        <dbReference type="EMBL" id="KAL3885085.1"/>
    </source>
</evidence>
<keyword evidence="5" id="KW-0472">Membrane</keyword>
<dbReference type="AlphaFoldDB" id="A0ABD3XI40"/>
<keyword evidence="3" id="KW-0964">Secreted</keyword>
<gene>
    <name evidence="8" type="ORF">ACJMK2_025176</name>
    <name evidence="9" type="ORF">ACJMK2_025183</name>
</gene>
<feature type="non-terminal residue" evidence="8">
    <location>
        <position position="285"/>
    </location>
</feature>
<dbReference type="EMBL" id="JBJQND010000002">
    <property type="protein sequence ID" value="KAL3885085.1"/>
    <property type="molecule type" value="Genomic_DNA"/>
</dbReference>